<dbReference type="OrthoDB" id="9951125at2"/>
<keyword evidence="2" id="KW-1185">Reference proteome</keyword>
<evidence type="ECO:0000313" key="1">
    <source>
        <dbReference type="EMBL" id="SDP52559.1"/>
    </source>
</evidence>
<gene>
    <name evidence="1" type="ORF">SAMN04489867_2782</name>
</gene>
<dbReference type="Proteomes" id="UP000199077">
    <property type="component" value="Chromosome I"/>
</dbReference>
<sequence>MTCTSTTPVVDASWADAVALADRLQRGERPADLGLGGLPADERATLQTSASYEQQCAPREDHWGEPSATQVVVTDRRILVSHQHRGLLSLWYVDVENLQLARAEDGWALDLHPVGINPHVRITGPTAPLVAVHVAHAAFPRTWQRLSGLLPLLEAA</sequence>
<name>A0A1H0TEW4_9MICO</name>
<evidence type="ECO:0000313" key="2">
    <source>
        <dbReference type="Proteomes" id="UP000199077"/>
    </source>
</evidence>
<dbReference type="EMBL" id="LT629711">
    <property type="protein sequence ID" value="SDP52559.1"/>
    <property type="molecule type" value="Genomic_DNA"/>
</dbReference>
<dbReference type="RefSeq" id="WP_157693055.1">
    <property type="nucleotide sequence ID" value="NZ_LT629711.1"/>
</dbReference>
<accession>A0A1H0TEW4</accession>
<reference evidence="2" key="1">
    <citation type="submission" date="2016-10" db="EMBL/GenBank/DDBJ databases">
        <authorList>
            <person name="Varghese N."/>
            <person name="Submissions S."/>
        </authorList>
    </citation>
    <scope>NUCLEOTIDE SEQUENCE [LARGE SCALE GENOMIC DNA]</scope>
    <source>
        <strain evidence="2">DSM 22329</strain>
    </source>
</reference>
<dbReference type="AlphaFoldDB" id="A0A1H0TEW4"/>
<protein>
    <submittedName>
        <fullName evidence="1">Uncharacterized protein</fullName>
    </submittedName>
</protein>
<organism evidence="1 2">
    <name type="scientific">Pedococcus dokdonensis</name>
    <dbReference type="NCBI Taxonomy" id="443156"/>
    <lineage>
        <taxon>Bacteria</taxon>
        <taxon>Bacillati</taxon>
        <taxon>Actinomycetota</taxon>
        <taxon>Actinomycetes</taxon>
        <taxon>Micrococcales</taxon>
        <taxon>Intrasporangiaceae</taxon>
        <taxon>Pedococcus</taxon>
    </lineage>
</organism>
<proteinExistence type="predicted"/>